<evidence type="ECO:0000313" key="2">
    <source>
        <dbReference type="Proteomes" id="UP000008549"/>
    </source>
</evidence>
<evidence type="ECO:0000313" key="1">
    <source>
        <dbReference type="EMBL" id="CAS00275.1"/>
    </source>
</evidence>
<proteinExistence type="predicted"/>
<dbReference type="EMBL" id="HE600995">
    <property type="protein sequence ID" value="CAS00275.1"/>
    <property type="molecule type" value="Genomic_DNA"/>
</dbReference>
<organism evidence="1 2">
    <name type="scientific">Caenorhabditis briggsae</name>
    <dbReference type="NCBI Taxonomy" id="6238"/>
    <lineage>
        <taxon>Eukaryota</taxon>
        <taxon>Metazoa</taxon>
        <taxon>Ecdysozoa</taxon>
        <taxon>Nematoda</taxon>
        <taxon>Chromadorea</taxon>
        <taxon>Rhabditida</taxon>
        <taxon>Rhabditina</taxon>
        <taxon>Rhabditomorpha</taxon>
        <taxon>Rhabditoidea</taxon>
        <taxon>Rhabditidae</taxon>
        <taxon>Peloderinae</taxon>
        <taxon>Caenorhabditis</taxon>
    </lineage>
</organism>
<keyword evidence="2" id="KW-1185">Reference proteome</keyword>
<dbReference type="KEGG" id="cbr:CBG_27468"/>
<dbReference type="AlphaFoldDB" id="B6IK45"/>
<dbReference type="InParanoid" id="B6IK45"/>
<dbReference type="HOGENOM" id="CLU_1950713_0_0_1"/>
<name>B6IK45_CAEBR</name>
<dbReference type="Proteomes" id="UP000008549">
    <property type="component" value="Unassembled WGS sequence"/>
</dbReference>
<sequence>MHSKWLGYFLRFLKMVKRNTYILLAKTVYFLYFPHFSTRSFSSSNFQSSYSNSQLVFTSPIPSSPLSDDHATTVIRPWSHSGHIQVPFKAPSRTLCSQGAASSFHVAKKLTSFSFTGSVLCSFSVCLAP</sequence>
<gene>
    <name evidence="1" type="ORF">CBG27468</name>
    <name evidence="1" type="ORF">CBG_27468</name>
</gene>
<protein>
    <submittedName>
        <fullName evidence="1">Protein CBG27468</fullName>
    </submittedName>
</protein>
<dbReference type="RefSeq" id="XP_045099834.1">
    <property type="nucleotide sequence ID" value="XM_045238940.1"/>
</dbReference>
<dbReference type="CTD" id="68918921"/>
<accession>B6IK45</accession>
<reference evidence="1 2" key="1">
    <citation type="journal article" date="2003" name="PLoS Biol.">
        <title>The genome sequence of Caenorhabditis briggsae: a platform for comparative genomics.</title>
        <authorList>
            <person name="Stein L.D."/>
            <person name="Bao Z."/>
            <person name="Blasiar D."/>
            <person name="Blumenthal T."/>
            <person name="Brent M.R."/>
            <person name="Chen N."/>
            <person name="Chinwalla A."/>
            <person name="Clarke L."/>
            <person name="Clee C."/>
            <person name="Coghlan A."/>
            <person name="Coulson A."/>
            <person name="D'Eustachio P."/>
            <person name="Fitch D.H."/>
            <person name="Fulton L.A."/>
            <person name="Fulton R.E."/>
            <person name="Griffiths-Jones S."/>
            <person name="Harris T.W."/>
            <person name="Hillier L.W."/>
            <person name="Kamath R."/>
            <person name="Kuwabara P.E."/>
            <person name="Mardis E.R."/>
            <person name="Marra M.A."/>
            <person name="Miner T.L."/>
            <person name="Minx P."/>
            <person name="Mullikin J.C."/>
            <person name="Plumb R.W."/>
            <person name="Rogers J."/>
            <person name="Schein J.E."/>
            <person name="Sohrmann M."/>
            <person name="Spieth J."/>
            <person name="Stajich J.E."/>
            <person name="Wei C."/>
            <person name="Willey D."/>
            <person name="Wilson R.K."/>
            <person name="Durbin R."/>
            <person name="Waterston R.H."/>
        </authorList>
    </citation>
    <scope>NUCLEOTIDE SEQUENCE [LARGE SCALE GENOMIC DNA]</scope>
    <source>
        <strain evidence="1 2">AF16</strain>
    </source>
</reference>
<dbReference type="GeneID" id="68918921"/>
<reference evidence="1 2" key="2">
    <citation type="journal article" date="2011" name="PLoS Genet.">
        <title>Caenorhabditis briggsae recombinant inbred line genotypes reveal inter-strain incompatibility and the evolution of recombination.</title>
        <authorList>
            <person name="Ross J.A."/>
            <person name="Koboldt D.C."/>
            <person name="Staisch J.E."/>
            <person name="Chamberlin H.M."/>
            <person name="Gupta B.P."/>
            <person name="Miller R.D."/>
            <person name="Baird S.E."/>
            <person name="Haag E.S."/>
        </authorList>
    </citation>
    <scope>NUCLEOTIDE SEQUENCE [LARGE SCALE GENOMIC DNA]</scope>
    <source>
        <strain evidence="1 2">AF16</strain>
    </source>
</reference>